<keyword evidence="2" id="KW-0472">Membrane</keyword>
<keyword evidence="4" id="KW-1185">Reference proteome</keyword>
<evidence type="ECO:0000256" key="1">
    <source>
        <dbReference type="SAM" id="MobiDB-lite"/>
    </source>
</evidence>
<dbReference type="PANTHER" id="PTHR14856">
    <property type="entry name" value="PQ-LOOP REPEAT-CONTAINING PROTEIN 1-LIKE PROTEIN"/>
    <property type="match status" value="1"/>
</dbReference>
<accession>A0ABR2JE50</accession>
<dbReference type="InterPro" id="IPR052241">
    <property type="entry name" value="SLC66/Scramblase_ANY1"/>
</dbReference>
<dbReference type="PANTHER" id="PTHR14856:SF9">
    <property type="entry name" value="PQ-LOOP REPEAT-CONTAINING PROTEIN 1"/>
    <property type="match status" value="1"/>
</dbReference>
<feature type="transmembrane region" description="Helical" evidence="2">
    <location>
        <begin position="50"/>
        <end position="73"/>
    </location>
</feature>
<feature type="transmembrane region" description="Helical" evidence="2">
    <location>
        <begin position="118"/>
        <end position="140"/>
    </location>
</feature>
<comment type="caution">
    <text evidence="3">The sequence shown here is derived from an EMBL/GenBank/DDBJ whole genome shotgun (WGS) entry which is preliminary data.</text>
</comment>
<feature type="transmembrane region" description="Helical" evidence="2">
    <location>
        <begin position="205"/>
        <end position="225"/>
    </location>
</feature>
<protein>
    <recommendedName>
        <fullName evidence="5">PQ loop repeat family protein</fullName>
    </recommendedName>
</protein>
<evidence type="ECO:0000313" key="3">
    <source>
        <dbReference type="EMBL" id="KAK8876014.1"/>
    </source>
</evidence>
<evidence type="ECO:0008006" key="5">
    <source>
        <dbReference type="Google" id="ProtNLM"/>
    </source>
</evidence>
<sequence>MLFPSAKFLDSIQTMIRSKSTEAYSVLTVIILLLSQGLKNLFFFFCKYPLIIFCQSLFQLMVALLMSFLNFFFEDPLPNFPFIPPNINLTFTNRVRTVNFSNISRLFCLHKAKTFNEFLISALVYSLLISATFIILYFVFDRKITVCIIEISANMIETAVLFPTFIRIYNNQKNNDIPLFTVLQFLLCDALQVLLYLYYKAPLSFIIGIIVQLFYDIIFFIIFIVHKSFTQKTEVNKFNNIPIISESNSASSSASLTKSSHSIFQPNLIFEKLNENKINVSDNLQLICSPYGPMQFVHSNKVKFDELNMNNENLDKNSENHNIELAHSSVPT</sequence>
<keyword evidence="2" id="KW-0812">Transmembrane</keyword>
<organism evidence="3 4">
    <name type="scientific">Tritrichomonas musculus</name>
    <dbReference type="NCBI Taxonomy" id="1915356"/>
    <lineage>
        <taxon>Eukaryota</taxon>
        <taxon>Metamonada</taxon>
        <taxon>Parabasalia</taxon>
        <taxon>Tritrichomonadida</taxon>
        <taxon>Tritrichomonadidae</taxon>
        <taxon>Tritrichomonas</taxon>
    </lineage>
</organism>
<name>A0ABR2JE50_9EUKA</name>
<feature type="transmembrane region" description="Helical" evidence="2">
    <location>
        <begin position="21"/>
        <end position="38"/>
    </location>
</feature>
<feature type="region of interest" description="Disordered" evidence="1">
    <location>
        <begin position="312"/>
        <end position="332"/>
    </location>
</feature>
<reference evidence="3 4" key="1">
    <citation type="submission" date="2024-04" db="EMBL/GenBank/DDBJ databases">
        <title>Tritrichomonas musculus Genome.</title>
        <authorList>
            <person name="Alves-Ferreira E."/>
            <person name="Grigg M."/>
            <person name="Lorenzi H."/>
            <person name="Galac M."/>
        </authorList>
    </citation>
    <scope>NUCLEOTIDE SEQUENCE [LARGE SCALE GENOMIC DNA]</scope>
    <source>
        <strain evidence="3 4">EAF2021</strain>
    </source>
</reference>
<feature type="compositionally biased region" description="Basic and acidic residues" evidence="1">
    <location>
        <begin position="313"/>
        <end position="324"/>
    </location>
</feature>
<feature type="transmembrane region" description="Helical" evidence="2">
    <location>
        <begin position="177"/>
        <end position="199"/>
    </location>
</feature>
<evidence type="ECO:0000313" key="4">
    <source>
        <dbReference type="Proteomes" id="UP001470230"/>
    </source>
</evidence>
<evidence type="ECO:0000256" key="2">
    <source>
        <dbReference type="SAM" id="Phobius"/>
    </source>
</evidence>
<gene>
    <name evidence="3" type="ORF">M9Y10_006197</name>
</gene>
<keyword evidence="2" id="KW-1133">Transmembrane helix</keyword>
<proteinExistence type="predicted"/>
<dbReference type="EMBL" id="JAPFFF010000012">
    <property type="protein sequence ID" value="KAK8876014.1"/>
    <property type="molecule type" value="Genomic_DNA"/>
</dbReference>
<dbReference type="Proteomes" id="UP001470230">
    <property type="component" value="Unassembled WGS sequence"/>
</dbReference>